<dbReference type="InterPro" id="IPR043502">
    <property type="entry name" value="DNA/RNA_pol_sf"/>
</dbReference>
<dbReference type="GeneTree" id="ENSGT01100000263500"/>
<dbReference type="FunFam" id="3.30.420.10:FF:000032">
    <property type="entry name" value="Retrovirus-related Pol polyprotein from transposon 297-like Protein"/>
    <property type="match status" value="1"/>
</dbReference>
<accession>H3A4B4</accession>
<dbReference type="InterPro" id="IPR043128">
    <property type="entry name" value="Rev_trsase/Diguanyl_cyclase"/>
</dbReference>
<evidence type="ECO:0000259" key="11">
    <source>
        <dbReference type="PROSITE" id="PS50994"/>
    </source>
</evidence>
<organism evidence="12 13">
    <name type="scientific">Latimeria chalumnae</name>
    <name type="common">Coelacanth</name>
    <dbReference type="NCBI Taxonomy" id="7897"/>
    <lineage>
        <taxon>Eukaryota</taxon>
        <taxon>Metazoa</taxon>
        <taxon>Chordata</taxon>
        <taxon>Craniata</taxon>
        <taxon>Vertebrata</taxon>
        <taxon>Euteleostomi</taxon>
        <taxon>Coelacanthiformes</taxon>
        <taxon>Coelacanthidae</taxon>
        <taxon>Latimeria</taxon>
    </lineage>
</organism>
<evidence type="ECO:0000313" key="13">
    <source>
        <dbReference type="Proteomes" id="UP000008672"/>
    </source>
</evidence>
<dbReference type="Proteomes" id="UP000008672">
    <property type="component" value="Unassembled WGS sequence"/>
</dbReference>
<dbReference type="Gene3D" id="3.30.420.10">
    <property type="entry name" value="Ribonuclease H-like superfamily/Ribonuclease H"/>
    <property type="match status" value="1"/>
</dbReference>
<dbReference type="Gene3D" id="3.30.70.270">
    <property type="match status" value="2"/>
</dbReference>
<feature type="domain" description="Reverse transcriptase" evidence="10">
    <location>
        <begin position="42"/>
        <end position="221"/>
    </location>
</feature>
<dbReference type="GO" id="GO:0003676">
    <property type="term" value="F:nucleic acid binding"/>
    <property type="evidence" value="ECO:0007669"/>
    <property type="project" value="InterPro"/>
</dbReference>
<keyword evidence="3" id="KW-0808">Transferase</keyword>
<protein>
    <recommendedName>
        <fullName evidence="9">Gypsy retrotransposon integrase-like protein 1</fullName>
        <ecNumber evidence="2">3.1.26.4</ecNumber>
    </recommendedName>
</protein>
<evidence type="ECO:0000256" key="4">
    <source>
        <dbReference type="ARBA" id="ARBA00022695"/>
    </source>
</evidence>
<evidence type="ECO:0000259" key="10">
    <source>
        <dbReference type="PROSITE" id="PS50878"/>
    </source>
</evidence>
<evidence type="ECO:0000256" key="2">
    <source>
        <dbReference type="ARBA" id="ARBA00012180"/>
    </source>
</evidence>
<dbReference type="Ensembl" id="ENSLACT00000004524.1">
    <property type="protein sequence ID" value="ENSLACP00000004485.1"/>
    <property type="gene ID" value="ENSLACG00000003991.1"/>
</dbReference>
<dbReference type="Pfam" id="PF00078">
    <property type="entry name" value="RVT_1"/>
    <property type="match status" value="1"/>
</dbReference>
<proteinExistence type="inferred from homology"/>
<keyword evidence="5" id="KW-0540">Nuclease</keyword>
<dbReference type="AlphaFoldDB" id="H3A4B4"/>
<reference evidence="13" key="1">
    <citation type="submission" date="2011-08" db="EMBL/GenBank/DDBJ databases">
        <title>The draft genome of Latimeria chalumnae.</title>
        <authorList>
            <person name="Di Palma F."/>
            <person name="Alfoldi J."/>
            <person name="Johnson J."/>
            <person name="Berlin A."/>
            <person name="Gnerre S."/>
            <person name="Jaffe D."/>
            <person name="MacCallum I."/>
            <person name="Young S."/>
            <person name="Walker B.J."/>
            <person name="Lander E."/>
            <person name="Lindblad-Toh K."/>
        </authorList>
    </citation>
    <scope>NUCLEOTIDE SEQUENCE [LARGE SCALE GENOMIC DNA]</scope>
    <source>
        <strain evidence="13">Wild caught</strain>
    </source>
</reference>
<dbReference type="PANTHER" id="PTHR37984:SF5">
    <property type="entry name" value="PROTEIN NYNRIN-LIKE"/>
    <property type="match status" value="1"/>
</dbReference>
<keyword evidence="7" id="KW-0378">Hydrolase</keyword>
<name>H3A4B4_LATCH</name>
<dbReference type="CDD" id="cd09274">
    <property type="entry name" value="RNase_HI_RT_Ty3"/>
    <property type="match status" value="1"/>
</dbReference>
<dbReference type="InParanoid" id="H3A4B4"/>
<dbReference type="SUPFAM" id="SSF56672">
    <property type="entry name" value="DNA/RNA polymerases"/>
    <property type="match status" value="1"/>
</dbReference>
<dbReference type="InterPro" id="IPR041588">
    <property type="entry name" value="Integrase_H2C2"/>
</dbReference>
<feature type="domain" description="Integrase catalytic" evidence="11">
    <location>
        <begin position="577"/>
        <end position="735"/>
    </location>
</feature>
<dbReference type="GO" id="GO:0003964">
    <property type="term" value="F:RNA-directed DNA polymerase activity"/>
    <property type="evidence" value="ECO:0007669"/>
    <property type="project" value="UniProtKB-KW"/>
</dbReference>
<evidence type="ECO:0000256" key="8">
    <source>
        <dbReference type="ARBA" id="ARBA00022918"/>
    </source>
</evidence>
<dbReference type="FunCoup" id="H3A4B4">
    <property type="interactions" value="70"/>
</dbReference>
<dbReference type="Pfam" id="PF00665">
    <property type="entry name" value="rve"/>
    <property type="match status" value="1"/>
</dbReference>
<evidence type="ECO:0000256" key="9">
    <source>
        <dbReference type="ARBA" id="ARBA00039658"/>
    </source>
</evidence>
<sequence>LGHTNVVTHTIDTGLAEPINLPPYRISPAKRAIIEQQIDDLLQKNIIEPASGPWAFPIVIVQKQNKEPRFCIDYRKLNNVTVKDLYPLPRIDDSLDFLSQAQYISILDLSRGYWQVSVNKESCPKTAFISHRGLFQFKVMPFGLCNAPATFQRLMNSDLAGLIYRSCAVYLDDIVVASPTFDQHLKDLEEVLQRLELAGLSLKLSKCQFCRKEMVFLGHVVSPQGMQPDPEKLHAILDFPRPKSLKQVRQFLGLSGYYHKFIKGYATLAEPLISLTCQDVIFNWDNALQTAFDQLKSCLTSTSVLVFPDFNKPFSIHTDASDSGLGAVLMQPDDSGHDHVIAYASRSEKIYSATEKECLAMIWGLEHFRPYIEGVHFTVHTDHSSLKWLKPTGQLAQWCHRLQEFDFEIIHKPGKLNKIPDALSRNPVQGNPSATDLLPSYASLAGINFHQQPLQILKDKNQREDSIIGTIITDFENMDTMEADNHPRYQILEDILYYKDPNACCRMHPMKKSLLRYFHDHPLAGYLGISKTLARLKLQVFWPGLKKDVTQYVKSCNTCQTTKPSQSKPSGLMIPITPQYPWEYVGVDFTGPLPRTQRGNTYILVFVDYFSKWVEVFPVKEATSQVAAKKFVEKVFMRHGAPKYLISDRGTPFLSDLFETATKLLGTEHRLTTAYHPQTNLTERVNHTLKTAIRAYIEDKHTTWDLYLPHITFALRTATHASTGHTPAFLLYGREIPTPVDLLLSPQPEWISEKTKDYADDLTSSLREAHEQARKALSASHQTQKSYYDQRWKPVTFRVKDLVKAKLAPVYSGPYQIIQQLSDVNYRLIRVSDGWDAGIFHAANMA</sequence>
<dbReference type="Pfam" id="PF17917">
    <property type="entry name" value="RT_RNaseH"/>
    <property type="match status" value="1"/>
</dbReference>
<dbReference type="InterPro" id="IPR036397">
    <property type="entry name" value="RNaseH_sf"/>
</dbReference>
<dbReference type="Pfam" id="PF17921">
    <property type="entry name" value="Integrase_H2C2"/>
    <property type="match status" value="1"/>
</dbReference>
<evidence type="ECO:0000256" key="7">
    <source>
        <dbReference type="ARBA" id="ARBA00022801"/>
    </source>
</evidence>
<evidence type="ECO:0000256" key="5">
    <source>
        <dbReference type="ARBA" id="ARBA00022722"/>
    </source>
</evidence>
<keyword evidence="4" id="KW-0548">Nucleotidyltransferase</keyword>
<dbReference type="InterPro" id="IPR001584">
    <property type="entry name" value="Integrase_cat-core"/>
</dbReference>
<dbReference type="PROSITE" id="PS50994">
    <property type="entry name" value="INTEGRASE"/>
    <property type="match status" value="1"/>
</dbReference>
<reference evidence="12" key="3">
    <citation type="submission" date="2025-09" db="UniProtKB">
        <authorList>
            <consortium name="Ensembl"/>
        </authorList>
    </citation>
    <scope>IDENTIFICATION</scope>
</reference>
<keyword evidence="13" id="KW-1185">Reference proteome</keyword>
<dbReference type="EC" id="3.1.26.4" evidence="2"/>
<dbReference type="GO" id="GO:0015074">
    <property type="term" value="P:DNA integration"/>
    <property type="evidence" value="ECO:0007669"/>
    <property type="project" value="InterPro"/>
</dbReference>
<dbReference type="OMA" id="SICTHHI"/>
<comment type="similarity">
    <text evidence="1">Belongs to the beta type-B retroviral polymerase family. HERV class-II K(HML-2) pol subfamily.</text>
</comment>
<dbReference type="FunFam" id="1.10.340.70:FF:000001">
    <property type="entry name" value="Retrovirus-related Pol polyprotein from transposon gypsy-like Protein"/>
    <property type="match status" value="1"/>
</dbReference>
<evidence type="ECO:0000256" key="1">
    <source>
        <dbReference type="ARBA" id="ARBA00010879"/>
    </source>
</evidence>
<dbReference type="SUPFAM" id="SSF53098">
    <property type="entry name" value="Ribonuclease H-like"/>
    <property type="match status" value="1"/>
</dbReference>
<keyword evidence="6" id="KW-0255">Endonuclease</keyword>
<reference evidence="12" key="2">
    <citation type="submission" date="2025-08" db="UniProtKB">
        <authorList>
            <consortium name="Ensembl"/>
        </authorList>
    </citation>
    <scope>IDENTIFICATION</scope>
</reference>
<dbReference type="InterPro" id="IPR041373">
    <property type="entry name" value="RT_RNaseH"/>
</dbReference>
<dbReference type="eggNOG" id="KOG0017">
    <property type="taxonomic scope" value="Eukaryota"/>
</dbReference>
<evidence type="ECO:0000313" key="12">
    <source>
        <dbReference type="Ensembl" id="ENSLACP00000004485.1"/>
    </source>
</evidence>
<dbReference type="PROSITE" id="PS50878">
    <property type="entry name" value="RT_POL"/>
    <property type="match status" value="1"/>
</dbReference>
<evidence type="ECO:0000256" key="6">
    <source>
        <dbReference type="ARBA" id="ARBA00022759"/>
    </source>
</evidence>
<dbReference type="FunFam" id="3.10.20.370:FF:000001">
    <property type="entry name" value="Retrovirus-related Pol polyprotein from transposon 17.6-like protein"/>
    <property type="match status" value="1"/>
</dbReference>
<dbReference type="Gene3D" id="1.10.340.70">
    <property type="match status" value="1"/>
</dbReference>
<dbReference type="HOGENOM" id="CLU_000384_9_5_1"/>
<dbReference type="InterPro" id="IPR050951">
    <property type="entry name" value="Retrovirus_Pol_polyprotein"/>
</dbReference>
<dbReference type="InterPro" id="IPR012337">
    <property type="entry name" value="RNaseH-like_sf"/>
</dbReference>
<dbReference type="CDD" id="cd01647">
    <property type="entry name" value="RT_LTR"/>
    <property type="match status" value="1"/>
</dbReference>
<keyword evidence="8" id="KW-0695">RNA-directed DNA polymerase</keyword>
<evidence type="ECO:0000256" key="3">
    <source>
        <dbReference type="ARBA" id="ARBA00022679"/>
    </source>
</evidence>
<dbReference type="FunFam" id="3.30.70.270:FF:000020">
    <property type="entry name" value="Transposon Tf2-6 polyprotein-like Protein"/>
    <property type="match status" value="1"/>
</dbReference>
<dbReference type="PANTHER" id="PTHR37984">
    <property type="entry name" value="PROTEIN CBG26694"/>
    <property type="match status" value="1"/>
</dbReference>
<dbReference type="GO" id="GO:0004523">
    <property type="term" value="F:RNA-DNA hybrid ribonuclease activity"/>
    <property type="evidence" value="ECO:0007669"/>
    <property type="project" value="UniProtKB-EC"/>
</dbReference>
<dbReference type="Gene3D" id="3.10.10.10">
    <property type="entry name" value="HIV Type 1 Reverse Transcriptase, subunit A, domain 1"/>
    <property type="match status" value="1"/>
</dbReference>
<dbReference type="EMBL" id="AFYH01233110">
    <property type="status" value="NOT_ANNOTATED_CDS"/>
    <property type="molecule type" value="Genomic_DNA"/>
</dbReference>
<dbReference type="InterPro" id="IPR000477">
    <property type="entry name" value="RT_dom"/>
</dbReference>